<feature type="transmembrane region" description="Helical" evidence="6">
    <location>
        <begin position="101"/>
        <end position="117"/>
    </location>
</feature>
<feature type="transmembrane region" description="Helical" evidence="6">
    <location>
        <begin position="210"/>
        <end position="231"/>
    </location>
</feature>
<dbReference type="InterPro" id="IPR001610">
    <property type="entry name" value="PAC"/>
</dbReference>
<keyword evidence="4" id="KW-0808">Transferase</keyword>
<dbReference type="RefSeq" id="WP_377068190.1">
    <property type="nucleotide sequence ID" value="NZ_JBHSJJ010000017.1"/>
</dbReference>
<dbReference type="InterPro" id="IPR035965">
    <property type="entry name" value="PAS-like_dom_sf"/>
</dbReference>
<keyword evidence="6" id="KW-1133">Transmembrane helix</keyword>
<dbReference type="SMART" id="SM00086">
    <property type="entry name" value="PAC"/>
    <property type="match status" value="1"/>
</dbReference>
<evidence type="ECO:0000256" key="4">
    <source>
        <dbReference type="ARBA" id="ARBA00022679"/>
    </source>
</evidence>
<dbReference type="Gene3D" id="3.30.450.20">
    <property type="entry name" value="PAS domain"/>
    <property type="match status" value="2"/>
</dbReference>
<dbReference type="EMBL" id="JBHSJJ010000017">
    <property type="protein sequence ID" value="MFC4874391.1"/>
    <property type="molecule type" value="Genomic_DNA"/>
</dbReference>
<evidence type="ECO:0000256" key="6">
    <source>
        <dbReference type="SAM" id="Phobius"/>
    </source>
</evidence>
<evidence type="ECO:0000256" key="5">
    <source>
        <dbReference type="ARBA" id="ARBA00022777"/>
    </source>
</evidence>
<feature type="transmembrane region" description="Helical" evidence="6">
    <location>
        <begin position="72"/>
        <end position="94"/>
    </location>
</feature>
<evidence type="ECO:0000256" key="1">
    <source>
        <dbReference type="ARBA" id="ARBA00000085"/>
    </source>
</evidence>
<dbReference type="InterPro" id="IPR003661">
    <property type="entry name" value="HisK_dim/P_dom"/>
</dbReference>
<keyword evidence="5 8" id="KW-0418">Kinase</keyword>
<keyword evidence="6" id="KW-0812">Transmembrane</keyword>
<evidence type="ECO:0000256" key="3">
    <source>
        <dbReference type="ARBA" id="ARBA00022553"/>
    </source>
</evidence>
<feature type="transmembrane region" description="Helical" evidence="6">
    <location>
        <begin position="149"/>
        <end position="166"/>
    </location>
</feature>
<dbReference type="SUPFAM" id="SSF47384">
    <property type="entry name" value="Homodimeric domain of signal transducing histidine kinase"/>
    <property type="match status" value="1"/>
</dbReference>
<dbReference type="Proteomes" id="UP001595818">
    <property type="component" value="Unassembled WGS sequence"/>
</dbReference>
<feature type="transmembrane region" description="Helical" evidence="6">
    <location>
        <begin position="6"/>
        <end position="28"/>
    </location>
</feature>
<dbReference type="InterPro" id="IPR000700">
    <property type="entry name" value="PAS-assoc_C"/>
</dbReference>
<dbReference type="CDD" id="cd00082">
    <property type="entry name" value="HisKA"/>
    <property type="match status" value="1"/>
</dbReference>
<feature type="transmembrane region" description="Helical" evidence="6">
    <location>
        <begin position="178"/>
        <end position="198"/>
    </location>
</feature>
<evidence type="ECO:0000256" key="2">
    <source>
        <dbReference type="ARBA" id="ARBA00012438"/>
    </source>
</evidence>
<feature type="transmembrane region" description="Helical" evidence="6">
    <location>
        <begin position="35"/>
        <end position="52"/>
    </location>
</feature>
<comment type="caution">
    <text evidence="8">The sequence shown here is derived from an EMBL/GenBank/DDBJ whole genome shotgun (WGS) entry which is preliminary data.</text>
</comment>
<dbReference type="Pfam" id="PF13426">
    <property type="entry name" value="PAS_9"/>
    <property type="match status" value="1"/>
</dbReference>
<dbReference type="Gene3D" id="1.10.287.130">
    <property type="match status" value="1"/>
</dbReference>
<accession>A0ABV9T7H1</accession>
<dbReference type="NCBIfam" id="TIGR00229">
    <property type="entry name" value="sensory_box"/>
    <property type="match status" value="1"/>
</dbReference>
<dbReference type="InterPro" id="IPR036097">
    <property type="entry name" value="HisK_dim/P_sf"/>
</dbReference>
<keyword evidence="9" id="KW-1185">Reference proteome</keyword>
<dbReference type="Pfam" id="PF08447">
    <property type="entry name" value="PAS_3"/>
    <property type="match status" value="1"/>
</dbReference>
<keyword evidence="6" id="KW-0472">Membrane</keyword>
<dbReference type="GO" id="GO:0016301">
    <property type="term" value="F:kinase activity"/>
    <property type="evidence" value="ECO:0007669"/>
    <property type="project" value="UniProtKB-KW"/>
</dbReference>
<dbReference type="PANTHER" id="PTHR43304:SF1">
    <property type="entry name" value="PAC DOMAIN-CONTAINING PROTEIN"/>
    <property type="match status" value="1"/>
</dbReference>
<dbReference type="PANTHER" id="PTHR43304">
    <property type="entry name" value="PHYTOCHROME-LIKE PROTEIN CPH1"/>
    <property type="match status" value="1"/>
</dbReference>
<dbReference type="InterPro" id="IPR013655">
    <property type="entry name" value="PAS_fold_3"/>
</dbReference>
<organism evidence="8 9">
    <name type="scientific">Negadavirga shengliensis</name>
    <dbReference type="NCBI Taxonomy" id="1389218"/>
    <lineage>
        <taxon>Bacteria</taxon>
        <taxon>Pseudomonadati</taxon>
        <taxon>Bacteroidota</taxon>
        <taxon>Cytophagia</taxon>
        <taxon>Cytophagales</taxon>
        <taxon>Cyclobacteriaceae</taxon>
        <taxon>Negadavirga</taxon>
    </lineage>
</organism>
<feature type="transmembrane region" description="Helical" evidence="6">
    <location>
        <begin position="243"/>
        <end position="261"/>
    </location>
</feature>
<dbReference type="EC" id="2.7.13.3" evidence="2"/>
<evidence type="ECO:0000259" key="7">
    <source>
        <dbReference type="PROSITE" id="PS50113"/>
    </source>
</evidence>
<reference evidence="9" key="1">
    <citation type="journal article" date="2019" name="Int. J. Syst. Evol. Microbiol.">
        <title>The Global Catalogue of Microorganisms (GCM) 10K type strain sequencing project: providing services to taxonomists for standard genome sequencing and annotation.</title>
        <authorList>
            <consortium name="The Broad Institute Genomics Platform"/>
            <consortium name="The Broad Institute Genome Sequencing Center for Infectious Disease"/>
            <person name="Wu L."/>
            <person name="Ma J."/>
        </authorList>
    </citation>
    <scope>NUCLEOTIDE SEQUENCE [LARGE SCALE GENOMIC DNA]</scope>
    <source>
        <strain evidence="9">CGMCC 4.7466</strain>
    </source>
</reference>
<proteinExistence type="predicted"/>
<dbReference type="SUPFAM" id="SSF55785">
    <property type="entry name" value="PYP-like sensor domain (PAS domain)"/>
    <property type="match status" value="2"/>
</dbReference>
<dbReference type="Pfam" id="PF16927">
    <property type="entry name" value="HisKA_7TM"/>
    <property type="match status" value="1"/>
</dbReference>
<dbReference type="InterPro" id="IPR031621">
    <property type="entry name" value="HisKA_7TM"/>
</dbReference>
<dbReference type="PROSITE" id="PS50113">
    <property type="entry name" value="PAC"/>
    <property type="match status" value="1"/>
</dbReference>
<name>A0ABV9T7H1_9BACT</name>
<protein>
    <recommendedName>
        <fullName evidence="2">histidine kinase</fullName>
        <ecNumber evidence="2">2.7.13.3</ecNumber>
    </recommendedName>
</protein>
<gene>
    <name evidence="8" type="ORF">ACFPFU_21995</name>
</gene>
<dbReference type="InterPro" id="IPR052162">
    <property type="entry name" value="Sensor_kinase/Photoreceptor"/>
</dbReference>
<feature type="domain" description="PAC" evidence="7">
    <location>
        <begin position="440"/>
        <end position="492"/>
    </location>
</feature>
<sequence>MYSGNSLISIGLVFFPALLNISLLIYLFAKFPRNATINIFALFLIAMIFWQVEEVILRFELNIEEVRRVDQILSIGWMAVGPLFFHFTVLYTRVEFVRSRYFYFLTYGAYLFFYISYHSNPVPTEFIYQEFWGYFPSVREASLDLGHRVWIAAMVFLGIIFMYRYASRKDLEQIYRNQAKMILIGISLPAVFGVYSHILLPMLSMPDIPLTATLMTAIPIVTIISLSRYNLFNYFENLIVEDLLVKLDVIIILINSSYQIIYMNPLAKRLFGREGDHLNFFSINTILHRKPGESEEKGPSLAELLPFQQNIKGLRLDFLSNKEEIVPVLLSTQVIKNNFYSNHTMLLGYDLSEINRYEEELRVFNEKYNLLLKATNEAVFDVDAKTGLLNWGGGYQAFFGHFPANLPRTVEEFCHKIHKDDLERFQSIVSRMEKREKNVLNLEYRLQSHGGGYLYVLQRSYVVFDPTGNPIRIVGALKDVTQEKEHLRELTRKNEKLKEIAWIQSHEVRRPLSNILGLIDMLCMDSRISEKEKKVLFDALKKSGVELDRIIHRIVEKSTNLKGE</sequence>
<comment type="catalytic activity">
    <reaction evidence="1">
        <text>ATP + protein L-histidine = ADP + protein N-phospho-L-histidine.</text>
        <dbReference type="EC" id="2.7.13.3"/>
    </reaction>
</comment>
<evidence type="ECO:0000313" key="8">
    <source>
        <dbReference type="EMBL" id="MFC4874391.1"/>
    </source>
</evidence>
<dbReference type="InterPro" id="IPR000014">
    <property type="entry name" value="PAS"/>
</dbReference>
<keyword evidence="3" id="KW-0597">Phosphoprotein</keyword>
<evidence type="ECO:0000313" key="9">
    <source>
        <dbReference type="Proteomes" id="UP001595818"/>
    </source>
</evidence>